<dbReference type="InterPro" id="IPR000626">
    <property type="entry name" value="Ubiquitin-like_dom"/>
</dbReference>
<accession>A0A3P3YAR7</accession>
<evidence type="ECO:0000256" key="8">
    <source>
        <dbReference type="ARBA" id="ARBA00023273"/>
    </source>
</evidence>
<organism evidence="12 13">
    <name type="scientific">Plasmodiophora brassicae</name>
    <name type="common">Clubroot disease agent</name>
    <dbReference type="NCBI Taxonomy" id="37360"/>
    <lineage>
        <taxon>Eukaryota</taxon>
        <taxon>Sar</taxon>
        <taxon>Rhizaria</taxon>
        <taxon>Endomyxa</taxon>
        <taxon>Phytomyxea</taxon>
        <taxon>Plasmodiophorida</taxon>
        <taxon>Plasmodiophoridae</taxon>
        <taxon>Plasmodiophora</taxon>
    </lineage>
</organism>
<evidence type="ECO:0000256" key="2">
    <source>
        <dbReference type="ARBA" id="ARBA00006737"/>
    </source>
</evidence>
<dbReference type="PROSITE" id="PS50053">
    <property type="entry name" value="UBIQUITIN_2"/>
    <property type="match status" value="1"/>
</dbReference>
<evidence type="ECO:0000256" key="1">
    <source>
        <dbReference type="ARBA" id="ARBA00004611"/>
    </source>
</evidence>
<protein>
    <recommendedName>
        <fullName evidence="11">Ubiquitin-like domain-containing protein</fullName>
    </recommendedName>
</protein>
<geneLocation type="mitochondrion" evidence="12"/>
<dbReference type="EMBL" id="OVEO01000007">
    <property type="protein sequence ID" value="SPQ97254.1"/>
    <property type="molecule type" value="Genomic_DNA"/>
</dbReference>
<evidence type="ECO:0000256" key="4">
    <source>
        <dbReference type="ARBA" id="ARBA00022553"/>
    </source>
</evidence>
<dbReference type="PANTHER" id="PTHR21648:SF0">
    <property type="entry name" value="RADIAL SPOKE HEAD PROTEIN 3 HOMOLOG"/>
    <property type="match status" value="1"/>
</dbReference>
<evidence type="ECO:0000256" key="10">
    <source>
        <dbReference type="SAM" id="MobiDB-lite"/>
    </source>
</evidence>
<dbReference type="Proteomes" id="UP000290189">
    <property type="component" value="Unassembled WGS sequence"/>
</dbReference>
<dbReference type="AlphaFoldDB" id="A0A3P3YAR7"/>
<keyword evidence="8" id="KW-0966">Cell projection</keyword>
<evidence type="ECO:0000256" key="9">
    <source>
        <dbReference type="SAM" id="Coils"/>
    </source>
</evidence>
<dbReference type="Pfam" id="PF06098">
    <property type="entry name" value="Radial_spoke_3"/>
    <property type="match status" value="1"/>
</dbReference>
<keyword evidence="5" id="KW-0282">Flagellum</keyword>
<feature type="coiled-coil region" evidence="9">
    <location>
        <begin position="202"/>
        <end position="236"/>
    </location>
</feature>
<feature type="domain" description="Ubiquitin-like" evidence="11">
    <location>
        <begin position="340"/>
        <end position="423"/>
    </location>
</feature>
<evidence type="ECO:0000256" key="7">
    <source>
        <dbReference type="ARBA" id="ARBA00023212"/>
    </source>
</evidence>
<dbReference type="InterPro" id="IPR009290">
    <property type="entry name" value="Radial_spoke_3"/>
</dbReference>
<evidence type="ECO:0000256" key="3">
    <source>
        <dbReference type="ARBA" id="ARBA00022490"/>
    </source>
</evidence>
<keyword evidence="4" id="KW-0597">Phosphoprotein</keyword>
<dbReference type="PANTHER" id="PTHR21648">
    <property type="entry name" value="FLAGELLAR RADIAL SPOKE PROTEIN 3"/>
    <property type="match status" value="1"/>
</dbReference>
<keyword evidence="3" id="KW-0963">Cytoplasm</keyword>
<comment type="subcellular location">
    <subcellularLocation>
        <location evidence="1">Cytoplasm</location>
        <location evidence="1">Cytoskeleton</location>
        <location evidence="1">Flagellum axoneme</location>
    </subcellularLocation>
</comment>
<keyword evidence="7" id="KW-0206">Cytoskeleton</keyword>
<keyword evidence="12" id="KW-0496">Mitochondrion</keyword>
<keyword evidence="9" id="KW-0175">Coiled coil</keyword>
<feature type="region of interest" description="Disordered" evidence="10">
    <location>
        <begin position="43"/>
        <end position="66"/>
    </location>
</feature>
<proteinExistence type="inferred from homology"/>
<comment type="similarity">
    <text evidence="2">Belongs to the flagellar radial spoke RSP3 family.</text>
</comment>
<keyword evidence="6" id="KW-0969">Cilium</keyword>
<dbReference type="GO" id="GO:0005929">
    <property type="term" value="C:cilium"/>
    <property type="evidence" value="ECO:0007669"/>
    <property type="project" value="TreeGrafter"/>
</dbReference>
<reference evidence="12 13" key="1">
    <citation type="submission" date="2018-03" db="EMBL/GenBank/DDBJ databases">
        <authorList>
            <person name="Fogelqvist J."/>
        </authorList>
    </citation>
    <scope>NUCLEOTIDE SEQUENCE [LARGE SCALE GENOMIC DNA]</scope>
</reference>
<evidence type="ECO:0000313" key="12">
    <source>
        <dbReference type="EMBL" id="SPQ97254.1"/>
    </source>
</evidence>
<gene>
    <name evidence="12" type="ORF">PLBR_LOCUS4469</name>
</gene>
<evidence type="ECO:0000259" key="11">
    <source>
        <dbReference type="PROSITE" id="PS50053"/>
    </source>
</evidence>
<evidence type="ECO:0000256" key="5">
    <source>
        <dbReference type="ARBA" id="ARBA00022846"/>
    </source>
</evidence>
<evidence type="ECO:0000256" key="6">
    <source>
        <dbReference type="ARBA" id="ARBA00023069"/>
    </source>
</evidence>
<evidence type="ECO:0000313" key="13">
    <source>
        <dbReference type="Proteomes" id="UP000290189"/>
    </source>
</evidence>
<name>A0A3P3YAR7_PLABS</name>
<sequence>MLDLEKRREGAPEPEAPADAFAPINIMCDPRVYRGTAFGKNSFKSSSSSAAASPGTPADVKDRTIKNRRVSRQARLPSIAELHQSIHVVLPHEDVPLRVHLEERLAPPVVHRTQTTQTDAFPDRPADPGYVPAKIGMDIGTQIADGDLFDLDEAMAPIVSVLVSKTLQQALIEVQMETELSVIAERKRNANLTEALRLEQIAEQEANARADAAKAARLLENERERVRRERRVIELTLSRRLACSTLANLSDALRDRLALTGFFYDSAQRQVEEHFLPWITERVQERVADQFAVVARLVADVVDDAVRRGRRDWSQERQAADDERRRLVEERRRRERVVNLHLRLMALEGRIVGPVPVRNEQTIGAVQDAIRQWLQANAADVAEQYEEAPMQVLLDGAQLDTAQRVMDLGIETGATLDLAFSAP</sequence>